<evidence type="ECO:0000313" key="5">
    <source>
        <dbReference type="Proteomes" id="UP000250192"/>
    </source>
</evidence>
<dbReference type="Pfam" id="PF00583">
    <property type="entry name" value="Acetyltransf_1"/>
    <property type="match status" value="1"/>
</dbReference>
<evidence type="ECO:0000313" key="4">
    <source>
        <dbReference type="EMBL" id="SPT55930.1"/>
    </source>
</evidence>
<dbReference type="SUPFAM" id="SSF55729">
    <property type="entry name" value="Acyl-CoA N-acyltransferases (Nat)"/>
    <property type="match status" value="1"/>
</dbReference>
<dbReference type="AlphaFoldDB" id="A0A2X0UJT1"/>
<dbReference type="InterPro" id="IPR050832">
    <property type="entry name" value="Bact_Acetyltransf"/>
</dbReference>
<dbReference type="PANTHER" id="PTHR43877:SF2">
    <property type="entry name" value="AMINOALKYLPHOSPHONATE N-ACETYLTRANSFERASE-RELATED"/>
    <property type="match status" value="1"/>
</dbReference>
<name>A0A2X0UJT1_9ACTO</name>
<reference evidence="4 5" key="1">
    <citation type="submission" date="2018-06" db="EMBL/GenBank/DDBJ databases">
        <authorList>
            <consortium name="Pathogen Informatics"/>
            <person name="Doyle S."/>
        </authorList>
    </citation>
    <scope>NUCLEOTIDE SEQUENCE [LARGE SCALE GENOMIC DNA]</scope>
    <source>
        <strain evidence="4 5">NCTC9935</strain>
    </source>
</reference>
<protein>
    <submittedName>
        <fullName evidence="4">Acetyltransferase (GNAT) family</fullName>
    </submittedName>
</protein>
<dbReference type="OrthoDB" id="5243635at2"/>
<keyword evidence="1 4" id="KW-0808">Transferase</keyword>
<sequence length="180" mass="18880">MSSSVVPDRSVRPAQSGDARAIARLQCEAWCSLMGRDALDAQGITEEVLAAQWEATLGSPRPGGTALLVALHGNTIVGFALAGPDEGGIASDASAESGDAAVAATQVYELAVDRNFRRSGHASRLLSAVADLTSGQLRVWVGVDDEERQRFYTSAGFAPSGAARVLGDGPSQHMWWAQRD</sequence>
<evidence type="ECO:0000259" key="3">
    <source>
        <dbReference type="PROSITE" id="PS51186"/>
    </source>
</evidence>
<keyword evidence="2" id="KW-0012">Acyltransferase</keyword>
<dbReference type="RefSeq" id="WP_111823943.1">
    <property type="nucleotide sequence ID" value="NZ_CBDERX010000012.1"/>
</dbReference>
<dbReference type="STRING" id="1660.APY09_09170"/>
<proteinExistence type="predicted"/>
<keyword evidence="5" id="KW-1185">Reference proteome</keyword>
<dbReference type="InterPro" id="IPR000182">
    <property type="entry name" value="GNAT_dom"/>
</dbReference>
<organism evidence="4 5">
    <name type="scientific">Schaalia odontolytica</name>
    <dbReference type="NCBI Taxonomy" id="1660"/>
    <lineage>
        <taxon>Bacteria</taxon>
        <taxon>Bacillati</taxon>
        <taxon>Actinomycetota</taxon>
        <taxon>Actinomycetes</taxon>
        <taxon>Actinomycetales</taxon>
        <taxon>Actinomycetaceae</taxon>
        <taxon>Schaalia</taxon>
    </lineage>
</organism>
<dbReference type="GeneID" id="93758930"/>
<dbReference type="Gene3D" id="3.40.630.30">
    <property type="match status" value="1"/>
</dbReference>
<dbReference type="EMBL" id="UAPR01000005">
    <property type="protein sequence ID" value="SPT55930.1"/>
    <property type="molecule type" value="Genomic_DNA"/>
</dbReference>
<dbReference type="PROSITE" id="PS51186">
    <property type="entry name" value="GNAT"/>
    <property type="match status" value="1"/>
</dbReference>
<accession>A0A2X0UJT1</accession>
<feature type="domain" description="N-acetyltransferase" evidence="3">
    <location>
        <begin position="9"/>
        <end position="180"/>
    </location>
</feature>
<evidence type="ECO:0000256" key="2">
    <source>
        <dbReference type="ARBA" id="ARBA00023315"/>
    </source>
</evidence>
<dbReference type="CDD" id="cd04301">
    <property type="entry name" value="NAT_SF"/>
    <property type="match status" value="1"/>
</dbReference>
<dbReference type="InterPro" id="IPR016181">
    <property type="entry name" value="Acyl_CoA_acyltransferase"/>
</dbReference>
<gene>
    <name evidence="4" type="ORF">NCTC9935_01448</name>
</gene>
<dbReference type="Proteomes" id="UP000250192">
    <property type="component" value="Unassembled WGS sequence"/>
</dbReference>
<dbReference type="PANTHER" id="PTHR43877">
    <property type="entry name" value="AMINOALKYLPHOSPHONATE N-ACETYLTRANSFERASE-RELATED-RELATED"/>
    <property type="match status" value="1"/>
</dbReference>
<evidence type="ECO:0000256" key="1">
    <source>
        <dbReference type="ARBA" id="ARBA00022679"/>
    </source>
</evidence>
<dbReference type="GO" id="GO:0016747">
    <property type="term" value="F:acyltransferase activity, transferring groups other than amino-acyl groups"/>
    <property type="evidence" value="ECO:0007669"/>
    <property type="project" value="InterPro"/>
</dbReference>